<sequence>MLTVFNFLIYSLLSVLVLGSLLPLSSSPHWFIRNWDYPRVQIVTIAVVSAFAFLVVNGLAGELAKFSAIGVVVVSVAIFTWHTFRILPYTPLASTQVKTWEPEPGSPQQTNEKRLRVLLSNLEMENDKFDRWREVILSADADVVLVAEVDDRWAAVIEEMRSSYPNQIVYPQDNWYGLAMLSRLPILESNIRFLVQDDVPSIDAIVELQSGDRVRVVGVHPRPPEPVRDNDSTARDAELVLWSEELADEPLPTVIGGDLNDVAWSETTRLFLRLSGLLDPRRGRGLYNSFHADHVWMRFPLDHVFHSTHFSLRDLQRLPFVGSDHFPIFVDLQLDQDKRAEHEPLPEKAADESEADERLERAEDEHGLEADSIDEADRETADAS</sequence>
<dbReference type="PANTHER" id="PTHR14859:SF15">
    <property type="entry name" value="ENDONUCLEASE_EXONUCLEASE_PHOSPHATASE DOMAIN-CONTAINING PROTEIN"/>
    <property type="match status" value="1"/>
</dbReference>
<accession>A0A5C5WT22</accession>
<feature type="transmembrane region" description="Helical" evidence="2">
    <location>
        <begin position="7"/>
        <end position="25"/>
    </location>
</feature>
<dbReference type="GO" id="GO:0016020">
    <property type="term" value="C:membrane"/>
    <property type="evidence" value="ECO:0007669"/>
    <property type="project" value="GOC"/>
</dbReference>
<dbReference type="InterPro" id="IPR005135">
    <property type="entry name" value="Endo/exonuclease/phosphatase"/>
</dbReference>
<evidence type="ECO:0000313" key="5">
    <source>
        <dbReference type="Proteomes" id="UP000316598"/>
    </source>
</evidence>
<dbReference type="EMBL" id="SJPI01000001">
    <property type="protein sequence ID" value="TWT53797.1"/>
    <property type="molecule type" value="Genomic_DNA"/>
</dbReference>
<comment type="caution">
    <text evidence="4">The sequence shown here is derived from an EMBL/GenBank/DDBJ whole genome shotgun (WGS) entry which is preliminary data.</text>
</comment>
<name>A0A5C5WT22_9BACT</name>
<dbReference type="GO" id="GO:0006506">
    <property type="term" value="P:GPI anchor biosynthetic process"/>
    <property type="evidence" value="ECO:0007669"/>
    <property type="project" value="TreeGrafter"/>
</dbReference>
<gene>
    <name evidence="4" type="ORF">Pla22_14300</name>
</gene>
<dbReference type="Proteomes" id="UP000316598">
    <property type="component" value="Unassembled WGS sequence"/>
</dbReference>
<keyword evidence="2" id="KW-1133">Transmembrane helix</keyword>
<organism evidence="4 5">
    <name type="scientific">Rubripirellula amarantea</name>
    <dbReference type="NCBI Taxonomy" id="2527999"/>
    <lineage>
        <taxon>Bacteria</taxon>
        <taxon>Pseudomonadati</taxon>
        <taxon>Planctomycetota</taxon>
        <taxon>Planctomycetia</taxon>
        <taxon>Pirellulales</taxon>
        <taxon>Pirellulaceae</taxon>
        <taxon>Rubripirellula</taxon>
    </lineage>
</organism>
<keyword evidence="2" id="KW-0812">Transmembrane</keyword>
<keyword evidence="5" id="KW-1185">Reference proteome</keyword>
<feature type="transmembrane region" description="Helical" evidence="2">
    <location>
        <begin position="37"/>
        <end position="56"/>
    </location>
</feature>
<feature type="transmembrane region" description="Helical" evidence="2">
    <location>
        <begin position="63"/>
        <end position="84"/>
    </location>
</feature>
<feature type="region of interest" description="Disordered" evidence="1">
    <location>
        <begin position="337"/>
        <end position="384"/>
    </location>
</feature>
<dbReference type="OrthoDB" id="9796594at2"/>
<feature type="compositionally biased region" description="Basic and acidic residues" evidence="1">
    <location>
        <begin position="337"/>
        <end position="369"/>
    </location>
</feature>
<dbReference type="InterPro" id="IPR036691">
    <property type="entry name" value="Endo/exonu/phosph_ase_sf"/>
</dbReference>
<dbReference type="SUPFAM" id="SSF56219">
    <property type="entry name" value="DNase I-like"/>
    <property type="match status" value="1"/>
</dbReference>
<dbReference type="GO" id="GO:0003824">
    <property type="term" value="F:catalytic activity"/>
    <property type="evidence" value="ECO:0007669"/>
    <property type="project" value="InterPro"/>
</dbReference>
<dbReference type="InterPro" id="IPR051916">
    <property type="entry name" value="GPI-anchor_lipid_remodeler"/>
</dbReference>
<feature type="domain" description="Endonuclease/exonuclease/phosphatase" evidence="3">
    <location>
        <begin position="121"/>
        <end position="325"/>
    </location>
</feature>
<evidence type="ECO:0000313" key="4">
    <source>
        <dbReference type="EMBL" id="TWT53797.1"/>
    </source>
</evidence>
<evidence type="ECO:0000256" key="1">
    <source>
        <dbReference type="SAM" id="MobiDB-lite"/>
    </source>
</evidence>
<dbReference type="Pfam" id="PF03372">
    <property type="entry name" value="Exo_endo_phos"/>
    <property type="match status" value="1"/>
</dbReference>
<evidence type="ECO:0000256" key="2">
    <source>
        <dbReference type="SAM" id="Phobius"/>
    </source>
</evidence>
<dbReference type="Gene3D" id="3.60.10.10">
    <property type="entry name" value="Endonuclease/exonuclease/phosphatase"/>
    <property type="match status" value="1"/>
</dbReference>
<keyword evidence="2" id="KW-0472">Membrane</keyword>
<proteinExistence type="predicted"/>
<protein>
    <recommendedName>
        <fullName evidence="3">Endonuclease/exonuclease/phosphatase domain-containing protein</fullName>
    </recommendedName>
</protein>
<dbReference type="AlphaFoldDB" id="A0A5C5WT22"/>
<dbReference type="PANTHER" id="PTHR14859">
    <property type="entry name" value="CALCOFLUOR WHITE HYPERSENSITIVE PROTEIN PRECURSOR"/>
    <property type="match status" value="1"/>
</dbReference>
<reference evidence="4 5" key="1">
    <citation type="submission" date="2019-02" db="EMBL/GenBank/DDBJ databases">
        <title>Deep-cultivation of Planctomycetes and their phenomic and genomic characterization uncovers novel biology.</title>
        <authorList>
            <person name="Wiegand S."/>
            <person name="Jogler M."/>
            <person name="Boedeker C."/>
            <person name="Pinto D."/>
            <person name="Vollmers J."/>
            <person name="Rivas-Marin E."/>
            <person name="Kohn T."/>
            <person name="Peeters S.H."/>
            <person name="Heuer A."/>
            <person name="Rast P."/>
            <person name="Oberbeckmann S."/>
            <person name="Bunk B."/>
            <person name="Jeske O."/>
            <person name="Meyerdierks A."/>
            <person name="Storesund J.E."/>
            <person name="Kallscheuer N."/>
            <person name="Luecker S."/>
            <person name="Lage O.M."/>
            <person name="Pohl T."/>
            <person name="Merkel B.J."/>
            <person name="Hornburger P."/>
            <person name="Mueller R.-W."/>
            <person name="Bruemmer F."/>
            <person name="Labrenz M."/>
            <person name="Spormann A.M."/>
            <person name="Op Den Camp H."/>
            <person name="Overmann J."/>
            <person name="Amann R."/>
            <person name="Jetten M.S.M."/>
            <person name="Mascher T."/>
            <person name="Medema M.H."/>
            <person name="Devos D.P."/>
            <person name="Kaster A.-K."/>
            <person name="Ovreas L."/>
            <person name="Rohde M."/>
            <person name="Galperin M.Y."/>
            <person name="Jogler C."/>
        </authorList>
    </citation>
    <scope>NUCLEOTIDE SEQUENCE [LARGE SCALE GENOMIC DNA]</scope>
    <source>
        <strain evidence="4 5">Pla22</strain>
    </source>
</reference>
<dbReference type="RefSeq" id="WP_146513947.1">
    <property type="nucleotide sequence ID" value="NZ_SJPI01000001.1"/>
</dbReference>
<evidence type="ECO:0000259" key="3">
    <source>
        <dbReference type="Pfam" id="PF03372"/>
    </source>
</evidence>